<dbReference type="SUPFAM" id="SSF52540">
    <property type="entry name" value="P-loop containing nucleoside triphosphate hydrolases"/>
    <property type="match status" value="1"/>
</dbReference>
<dbReference type="Proteomes" id="UP001224775">
    <property type="component" value="Unassembled WGS sequence"/>
</dbReference>
<feature type="compositionally biased region" description="Polar residues" evidence="4">
    <location>
        <begin position="231"/>
        <end position="255"/>
    </location>
</feature>
<dbReference type="PROSITE" id="PS50234">
    <property type="entry name" value="VWFA"/>
    <property type="match status" value="1"/>
</dbReference>
<dbReference type="InterPro" id="IPR041702">
    <property type="entry name" value="BchD/ChlD_VWA"/>
</dbReference>
<reference evidence="6" key="1">
    <citation type="submission" date="2023-06" db="EMBL/GenBank/DDBJ databases">
        <title>Survivors Of The Sea: Transcriptome response of Skeletonema marinoi to long-term dormancy.</title>
        <authorList>
            <person name="Pinder M.I.M."/>
            <person name="Kourtchenko O."/>
            <person name="Robertson E.K."/>
            <person name="Larsson T."/>
            <person name="Maumus F."/>
            <person name="Osuna-Cruz C.M."/>
            <person name="Vancaester E."/>
            <person name="Stenow R."/>
            <person name="Vandepoele K."/>
            <person name="Ploug H."/>
            <person name="Bruchert V."/>
            <person name="Godhe A."/>
            <person name="Topel M."/>
        </authorList>
    </citation>
    <scope>NUCLEOTIDE SEQUENCE</scope>
    <source>
        <strain evidence="6">R05AC</strain>
    </source>
</reference>
<organism evidence="6 7">
    <name type="scientific">Skeletonema marinoi</name>
    <dbReference type="NCBI Taxonomy" id="267567"/>
    <lineage>
        <taxon>Eukaryota</taxon>
        <taxon>Sar</taxon>
        <taxon>Stramenopiles</taxon>
        <taxon>Ochrophyta</taxon>
        <taxon>Bacillariophyta</taxon>
        <taxon>Coscinodiscophyceae</taxon>
        <taxon>Thalassiosirophycidae</taxon>
        <taxon>Thalassiosirales</taxon>
        <taxon>Skeletonemataceae</taxon>
        <taxon>Skeletonema</taxon>
        <taxon>Skeletonema marinoi-dohrnii complex</taxon>
    </lineage>
</organism>
<dbReference type="InterPro" id="IPR052989">
    <property type="entry name" value="Mg-chelatase_DI-like"/>
</dbReference>
<dbReference type="PANTHER" id="PTHR35023:SF1">
    <property type="entry name" value="MG-PROTOPORPHYRIN IX CHELATASE"/>
    <property type="match status" value="1"/>
</dbReference>
<dbReference type="Gene3D" id="3.40.50.410">
    <property type="entry name" value="von Willebrand factor, type A domain"/>
    <property type="match status" value="1"/>
</dbReference>
<dbReference type="InterPro" id="IPR002035">
    <property type="entry name" value="VWF_A"/>
</dbReference>
<evidence type="ECO:0000256" key="1">
    <source>
        <dbReference type="ARBA" id="ARBA00005799"/>
    </source>
</evidence>
<dbReference type="EC" id="6.6.1.1" evidence="2"/>
<proteinExistence type="inferred from homology"/>
<dbReference type="InterPro" id="IPR027417">
    <property type="entry name" value="P-loop_NTPase"/>
</dbReference>
<comment type="caution">
    <text evidence="6">The sequence shown here is derived from an EMBL/GenBank/DDBJ whole genome shotgun (WGS) entry which is preliminary data.</text>
</comment>
<dbReference type="Gene3D" id="1.10.8.80">
    <property type="entry name" value="Magnesium chelatase subunit I, C-Terminal domain"/>
    <property type="match status" value="1"/>
</dbReference>
<dbReference type="GO" id="GO:0016851">
    <property type="term" value="F:magnesium chelatase activity"/>
    <property type="evidence" value="ECO:0007669"/>
    <property type="project" value="UniProtKB-EC"/>
</dbReference>
<gene>
    <name evidence="6" type="ORF">QTG54_014818</name>
</gene>
<comment type="pathway">
    <text evidence="3">Porphyrin-containing compound metabolism.</text>
</comment>
<accession>A0AAD8XW31</accession>
<keyword evidence="6" id="KW-0436">Ligase</keyword>
<dbReference type="PANTHER" id="PTHR35023">
    <property type="entry name" value="CHELATASE-RELATED"/>
    <property type="match status" value="1"/>
</dbReference>
<feature type="domain" description="VWFA" evidence="5">
    <location>
        <begin position="308"/>
        <end position="418"/>
    </location>
</feature>
<sequence>MVDVAAPTDVEERCEVVRQRMQYERYPVEFGAAWADAEKDLTEQIKAAQERLPNVILNDELLLLISKICTEFKVGSLRADLTMYKAACALAAYRGRLEVVPEDVKDVTEWVLAHRRRRQPFESPMDGPSMDDLLDELMNSLPENSNNQSEGDHDEPNQQNGEDNKSTTEGSSNNNGKDDATTEDETSPDDNGQSSKQNEQNTNNDDGNGSNNDDQMQTFTASKPGQIKQLRLNQKQSGQTGSGRRNSSTNSQQKTRYIRSAPTDKAVDLALDATLRAAASNGLSDDGQPIIHPENYRKKVYNSTTDTLILFVVDASGSMSARKRMETVKGAVISLLMDAYQQRDKVGVIAFRGTKAEVLLEPTRSVELAEKQLQRLPTGGRTPLAHALSLTSDMIHRLQRHEPDQALLLIVLSDGKANVALPTTDSNSTDVDVGDAWKQTEQMAAQLGQLDVPTLLLDTDSGHVRVGRGKELSHLLGADYLLLEDMTADGLVHTIRQAAG</sequence>
<name>A0AAD8XW31_9STRA</name>
<dbReference type="CDD" id="cd01451">
    <property type="entry name" value="vWA_Magnesium_chelatase"/>
    <property type="match status" value="1"/>
</dbReference>
<evidence type="ECO:0000256" key="4">
    <source>
        <dbReference type="SAM" id="MobiDB-lite"/>
    </source>
</evidence>
<evidence type="ECO:0000256" key="3">
    <source>
        <dbReference type="ARBA" id="ARBA00023444"/>
    </source>
</evidence>
<dbReference type="EMBL" id="JATAAI010000038">
    <property type="protein sequence ID" value="KAK1734570.1"/>
    <property type="molecule type" value="Genomic_DNA"/>
</dbReference>
<evidence type="ECO:0000256" key="2">
    <source>
        <dbReference type="ARBA" id="ARBA00012825"/>
    </source>
</evidence>
<feature type="region of interest" description="Disordered" evidence="4">
    <location>
        <begin position="120"/>
        <end position="261"/>
    </location>
</feature>
<dbReference type="Pfam" id="PF13519">
    <property type="entry name" value="VWA_2"/>
    <property type="match status" value="1"/>
</dbReference>
<feature type="compositionally biased region" description="Low complexity" evidence="4">
    <location>
        <begin position="201"/>
        <end position="214"/>
    </location>
</feature>
<dbReference type="SMART" id="SM00327">
    <property type="entry name" value="VWA"/>
    <property type="match status" value="1"/>
</dbReference>
<evidence type="ECO:0000259" key="5">
    <source>
        <dbReference type="PROSITE" id="PS50234"/>
    </source>
</evidence>
<keyword evidence="7" id="KW-1185">Reference proteome</keyword>
<dbReference type="Pfam" id="PF17863">
    <property type="entry name" value="AAA_lid_2"/>
    <property type="match status" value="1"/>
</dbReference>
<evidence type="ECO:0000313" key="7">
    <source>
        <dbReference type="Proteomes" id="UP001224775"/>
    </source>
</evidence>
<evidence type="ECO:0000313" key="6">
    <source>
        <dbReference type="EMBL" id="KAK1734570.1"/>
    </source>
</evidence>
<dbReference type="AlphaFoldDB" id="A0AAD8XW31"/>
<feature type="compositionally biased region" description="Basic and acidic residues" evidence="4">
    <location>
        <begin position="150"/>
        <end position="166"/>
    </location>
</feature>
<feature type="compositionally biased region" description="Polar residues" evidence="4">
    <location>
        <begin position="189"/>
        <end position="200"/>
    </location>
</feature>
<comment type="similarity">
    <text evidence="1">Belongs to the Mg-chelatase subunits D/I family.</text>
</comment>
<dbReference type="SUPFAM" id="SSF53300">
    <property type="entry name" value="vWA-like"/>
    <property type="match status" value="1"/>
</dbReference>
<dbReference type="InterPro" id="IPR036465">
    <property type="entry name" value="vWFA_dom_sf"/>
</dbReference>
<dbReference type="InterPro" id="IPR041628">
    <property type="entry name" value="ChlI/MoxR_AAA_lid"/>
</dbReference>
<protein>
    <recommendedName>
        <fullName evidence="2">magnesium chelatase</fullName>
        <ecNumber evidence="2">6.6.1.1</ecNumber>
    </recommendedName>
</protein>